<dbReference type="InterPro" id="IPR008775">
    <property type="entry name" value="Phytyl_CoA_dOase-like"/>
</dbReference>
<name>A0A382E0Z2_9ZZZZ</name>
<dbReference type="GO" id="GO:0046872">
    <property type="term" value="F:metal ion binding"/>
    <property type="evidence" value="ECO:0007669"/>
    <property type="project" value="UniProtKB-ARBA"/>
</dbReference>
<dbReference type="PANTHER" id="PTHR20883:SF48">
    <property type="entry name" value="ECTOINE DIOXYGENASE"/>
    <property type="match status" value="1"/>
</dbReference>
<proteinExistence type="predicted"/>
<dbReference type="Pfam" id="PF05721">
    <property type="entry name" value="PhyH"/>
    <property type="match status" value="1"/>
</dbReference>
<evidence type="ECO:0008006" key="2">
    <source>
        <dbReference type="Google" id="ProtNLM"/>
    </source>
</evidence>
<dbReference type="SUPFAM" id="SSF51197">
    <property type="entry name" value="Clavaminate synthase-like"/>
    <property type="match status" value="1"/>
</dbReference>
<protein>
    <recommendedName>
        <fullName evidence="2">Phytanoyl-CoA dioxygenase</fullName>
    </recommendedName>
</protein>
<accession>A0A382E0Z2</accession>
<dbReference type="AlphaFoldDB" id="A0A382E0Z2"/>
<dbReference type="GO" id="GO:0016491">
    <property type="term" value="F:oxidoreductase activity"/>
    <property type="evidence" value="ECO:0007669"/>
    <property type="project" value="UniProtKB-ARBA"/>
</dbReference>
<reference evidence="1" key="1">
    <citation type="submission" date="2018-05" db="EMBL/GenBank/DDBJ databases">
        <authorList>
            <person name="Lanie J.A."/>
            <person name="Ng W.-L."/>
            <person name="Kazmierczak K.M."/>
            <person name="Andrzejewski T.M."/>
            <person name="Davidsen T.M."/>
            <person name="Wayne K.J."/>
            <person name="Tettelin H."/>
            <person name="Glass J.I."/>
            <person name="Rusch D."/>
            <person name="Podicherti R."/>
            <person name="Tsui H.-C.T."/>
            <person name="Winkler M.E."/>
        </authorList>
    </citation>
    <scope>NUCLEOTIDE SEQUENCE</scope>
</reference>
<evidence type="ECO:0000313" key="1">
    <source>
        <dbReference type="EMBL" id="SVB43814.1"/>
    </source>
</evidence>
<dbReference type="PANTHER" id="PTHR20883">
    <property type="entry name" value="PHYTANOYL-COA DIOXYGENASE DOMAIN CONTAINING 1"/>
    <property type="match status" value="1"/>
</dbReference>
<dbReference type="Gene3D" id="2.60.120.620">
    <property type="entry name" value="q2cbj1_9rhob like domain"/>
    <property type="match status" value="1"/>
</dbReference>
<organism evidence="1">
    <name type="scientific">marine metagenome</name>
    <dbReference type="NCBI Taxonomy" id="408172"/>
    <lineage>
        <taxon>unclassified sequences</taxon>
        <taxon>metagenomes</taxon>
        <taxon>ecological metagenomes</taxon>
    </lineage>
</organism>
<sequence length="253" mass="29855">MELTGQEINNFKDHGYISKFIFKSTECDLYKKHFEKLTKIYSESSLKGKLKDRIMNPHFFDETSRRILLNSKFFLYANQLLSSKVYGVQTMYFEKGSEQNYHQDDFYLNRTIGFWIALDDVDESNGSISVQQESHKYDVIYPKTLGIINPQHLGDDLRYSNKLLEVYLKNKNNKKLKDKILNLKKGNGVIIDGRLIHWGLPIINKKKKRRVIVIHYLGNKSKWPYLNWPLFYENGSYKVNGSFDKNNLHPNKI</sequence>
<gene>
    <name evidence="1" type="ORF">METZ01_LOCUS196668</name>
</gene>
<dbReference type="EMBL" id="UINC01041906">
    <property type="protein sequence ID" value="SVB43814.1"/>
    <property type="molecule type" value="Genomic_DNA"/>
</dbReference>